<feature type="region of interest" description="Disordered" evidence="1">
    <location>
        <begin position="43"/>
        <end position="77"/>
    </location>
</feature>
<evidence type="ECO:0000313" key="3">
    <source>
        <dbReference type="Proteomes" id="UP001519287"/>
    </source>
</evidence>
<evidence type="ECO:0008006" key="4">
    <source>
        <dbReference type="Google" id="ProtNLM"/>
    </source>
</evidence>
<name>A0ABS4J5Z5_9BACL</name>
<reference evidence="2 3" key="1">
    <citation type="submission" date="2021-03" db="EMBL/GenBank/DDBJ databases">
        <title>Genomic Encyclopedia of Type Strains, Phase IV (KMG-IV): sequencing the most valuable type-strain genomes for metagenomic binning, comparative biology and taxonomic classification.</title>
        <authorList>
            <person name="Goeker M."/>
        </authorList>
    </citation>
    <scope>NUCLEOTIDE SEQUENCE [LARGE SCALE GENOMIC DNA]</scope>
    <source>
        <strain evidence="2 3">DSM 26048</strain>
    </source>
</reference>
<protein>
    <recommendedName>
        <fullName evidence="4">DUF2292 domain-containing protein</fullName>
    </recommendedName>
</protein>
<dbReference type="EMBL" id="JAGGLB010000032">
    <property type="protein sequence ID" value="MBP1995271.1"/>
    <property type="molecule type" value="Genomic_DNA"/>
</dbReference>
<organism evidence="2 3">
    <name type="scientific">Paenibacillus eucommiae</name>
    <dbReference type="NCBI Taxonomy" id="1355755"/>
    <lineage>
        <taxon>Bacteria</taxon>
        <taxon>Bacillati</taxon>
        <taxon>Bacillota</taxon>
        <taxon>Bacilli</taxon>
        <taxon>Bacillales</taxon>
        <taxon>Paenibacillaceae</taxon>
        <taxon>Paenibacillus</taxon>
    </lineage>
</organism>
<dbReference type="RefSeq" id="WP_209977081.1">
    <property type="nucleotide sequence ID" value="NZ_JAGGLB010000032.1"/>
</dbReference>
<dbReference type="Pfam" id="PF10055">
    <property type="entry name" value="DUF2292"/>
    <property type="match status" value="1"/>
</dbReference>
<gene>
    <name evidence="2" type="ORF">J2Z66_006913</name>
</gene>
<accession>A0ABS4J5Z5</accession>
<dbReference type="InterPro" id="IPR018743">
    <property type="entry name" value="DUF2292"/>
</dbReference>
<keyword evidence="3" id="KW-1185">Reference proteome</keyword>
<dbReference type="Proteomes" id="UP001519287">
    <property type="component" value="Unassembled WGS sequence"/>
</dbReference>
<sequence>MAKPLELDDVWVERIKYILNGLEYGTVQIVVHDGKIAQIDRTERKRFDSTAQPVKAAQKTPKHDPNALLTLPKKNQG</sequence>
<comment type="caution">
    <text evidence="2">The sequence shown here is derived from an EMBL/GenBank/DDBJ whole genome shotgun (WGS) entry which is preliminary data.</text>
</comment>
<evidence type="ECO:0000313" key="2">
    <source>
        <dbReference type="EMBL" id="MBP1995271.1"/>
    </source>
</evidence>
<proteinExistence type="predicted"/>
<evidence type="ECO:0000256" key="1">
    <source>
        <dbReference type="SAM" id="MobiDB-lite"/>
    </source>
</evidence>